<dbReference type="AlphaFoldDB" id="A0A9X1VS96"/>
<gene>
    <name evidence="4" type="ORF">MMF98_04400</name>
</gene>
<proteinExistence type="predicted"/>
<accession>A0A9X1VS96</accession>
<dbReference type="InterPro" id="IPR025485">
    <property type="entry name" value="DUF4377"/>
</dbReference>
<dbReference type="Proteomes" id="UP001139447">
    <property type="component" value="Unassembled WGS sequence"/>
</dbReference>
<evidence type="ECO:0000256" key="1">
    <source>
        <dbReference type="SAM" id="SignalP"/>
    </source>
</evidence>
<evidence type="ECO:0000259" key="2">
    <source>
        <dbReference type="Pfam" id="PF03724"/>
    </source>
</evidence>
<keyword evidence="1" id="KW-0732">Signal</keyword>
<dbReference type="Pfam" id="PF14302">
    <property type="entry name" value="DUF4377"/>
    <property type="match status" value="1"/>
</dbReference>
<evidence type="ECO:0000313" key="4">
    <source>
        <dbReference type="EMBL" id="MCJ0762445.1"/>
    </source>
</evidence>
<dbReference type="InterPro" id="IPR053147">
    <property type="entry name" value="Hsp_HslJ-like"/>
</dbReference>
<dbReference type="PANTHER" id="PTHR35535">
    <property type="entry name" value="HEAT SHOCK PROTEIN HSLJ"/>
    <property type="match status" value="1"/>
</dbReference>
<dbReference type="Pfam" id="PF03724">
    <property type="entry name" value="META"/>
    <property type="match status" value="1"/>
</dbReference>
<dbReference type="InterPro" id="IPR038670">
    <property type="entry name" value="HslJ-like_sf"/>
</dbReference>
<sequence length="267" mass="29019">MKQSTWTWALPLLALQGLSACSPMPAAAPQDGTADTAALGAYHWQLREALDAKGAAQPGWTDTGAKPVQLRFAEGRLAVARLCNGLSASYRLQGGQMEVGPVVGTMMACPDPALMALESRVGQQLPQVQGWAVRPAAASGAAPQLTLSFRDGVRWRLEGSPTDETRYGSAGERIFLEVAPERVACPHPLMRDYRCLQVRSITYSEQGLKTAVGPWENFYDEIQGYTHQPGVRNVLRIQRYKRSQVPADASAYAYVLDMVVETSRAPS</sequence>
<dbReference type="Gene3D" id="2.40.128.270">
    <property type="match status" value="1"/>
</dbReference>
<protein>
    <submittedName>
        <fullName evidence="4">META and DUF4377 domain-containing protein</fullName>
    </submittedName>
</protein>
<keyword evidence="5" id="KW-1185">Reference proteome</keyword>
<feature type="chain" id="PRO_5040900710" evidence="1">
    <location>
        <begin position="28"/>
        <end position="267"/>
    </location>
</feature>
<evidence type="ECO:0000259" key="3">
    <source>
        <dbReference type="Pfam" id="PF14302"/>
    </source>
</evidence>
<organism evidence="4 5">
    <name type="scientific">Variovorax terrae</name>
    <dbReference type="NCBI Taxonomy" id="2923278"/>
    <lineage>
        <taxon>Bacteria</taxon>
        <taxon>Pseudomonadati</taxon>
        <taxon>Pseudomonadota</taxon>
        <taxon>Betaproteobacteria</taxon>
        <taxon>Burkholderiales</taxon>
        <taxon>Comamonadaceae</taxon>
        <taxon>Variovorax</taxon>
    </lineage>
</organism>
<dbReference type="PANTHER" id="PTHR35535:SF1">
    <property type="entry name" value="HEAT SHOCK PROTEIN HSLJ"/>
    <property type="match status" value="1"/>
</dbReference>
<reference evidence="4" key="1">
    <citation type="submission" date="2022-03" db="EMBL/GenBank/DDBJ databases">
        <authorList>
            <person name="Woo C.Y."/>
        </authorList>
    </citation>
    <scope>NUCLEOTIDE SEQUENCE</scope>
    <source>
        <strain evidence="4">CYS-02</strain>
    </source>
</reference>
<feature type="domain" description="DUF4377" evidence="3">
    <location>
        <begin position="177"/>
        <end position="261"/>
    </location>
</feature>
<dbReference type="PROSITE" id="PS51257">
    <property type="entry name" value="PROKAR_LIPOPROTEIN"/>
    <property type="match status" value="1"/>
</dbReference>
<dbReference type="EMBL" id="JALGBI010000001">
    <property type="protein sequence ID" value="MCJ0762445.1"/>
    <property type="molecule type" value="Genomic_DNA"/>
</dbReference>
<feature type="signal peptide" evidence="1">
    <location>
        <begin position="1"/>
        <end position="27"/>
    </location>
</feature>
<feature type="domain" description="DUF306" evidence="2">
    <location>
        <begin position="39"/>
        <end position="155"/>
    </location>
</feature>
<comment type="caution">
    <text evidence="4">The sequence shown here is derived from an EMBL/GenBank/DDBJ whole genome shotgun (WGS) entry which is preliminary data.</text>
</comment>
<evidence type="ECO:0000313" key="5">
    <source>
        <dbReference type="Proteomes" id="UP001139447"/>
    </source>
</evidence>
<name>A0A9X1VS96_9BURK</name>
<dbReference type="RefSeq" id="WP_243304705.1">
    <property type="nucleotide sequence ID" value="NZ_JALGBI010000001.1"/>
</dbReference>
<dbReference type="InterPro" id="IPR005184">
    <property type="entry name" value="DUF306_Meta_HslJ"/>
</dbReference>